<name>A0A243Q7H3_9ACTN</name>
<dbReference type="PANTHER" id="PTHR36974:SF1">
    <property type="entry name" value="DOXX FAMILY MEMBRANE PROTEIN"/>
    <property type="match status" value="1"/>
</dbReference>
<keyword evidence="1" id="KW-0472">Membrane</keyword>
<keyword evidence="1" id="KW-1133">Transmembrane helix</keyword>
<dbReference type="STRING" id="417102.CA982_21525"/>
<dbReference type="AlphaFoldDB" id="A0A243Q7H3"/>
<keyword evidence="3" id="KW-1185">Reference proteome</keyword>
<dbReference type="OrthoDB" id="3267646at2"/>
<dbReference type="EMBL" id="NGFO01000032">
    <property type="protein sequence ID" value="OUC76518.1"/>
    <property type="molecule type" value="Genomic_DNA"/>
</dbReference>
<comment type="caution">
    <text evidence="2">The sequence shown here is derived from an EMBL/GenBank/DDBJ whole genome shotgun (WGS) entry which is preliminary data.</text>
</comment>
<gene>
    <name evidence="2" type="ORF">CA982_21525</name>
</gene>
<dbReference type="Proteomes" id="UP000194632">
    <property type="component" value="Unassembled WGS sequence"/>
</dbReference>
<feature type="transmembrane region" description="Helical" evidence="1">
    <location>
        <begin position="51"/>
        <end position="68"/>
    </location>
</feature>
<feature type="transmembrane region" description="Helical" evidence="1">
    <location>
        <begin position="12"/>
        <end position="31"/>
    </location>
</feature>
<organism evidence="2 3">
    <name type="scientific">Gordonia lacunae</name>
    <dbReference type="NCBI Taxonomy" id="417102"/>
    <lineage>
        <taxon>Bacteria</taxon>
        <taxon>Bacillati</taxon>
        <taxon>Actinomycetota</taxon>
        <taxon>Actinomycetes</taxon>
        <taxon>Mycobacteriales</taxon>
        <taxon>Gordoniaceae</taxon>
        <taxon>Gordonia</taxon>
    </lineage>
</organism>
<evidence type="ECO:0000256" key="1">
    <source>
        <dbReference type="SAM" id="Phobius"/>
    </source>
</evidence>
<keyword evidence="1" id="KW-0812">Transmembrane</keyword>
<evidence type="ECO:0008006" key="4">
    <source>
        <dbReference type="Google" id="ProtNLM"/>
    </source>
</evidence>
<proteinExistence type="predicted"/>
<accession>A0A243Q7H3</accession>
<dbReference type="PANTHER" id="PTHR36974">
    <property type="entry name" value="MEMBRANE PROTEIN-RELATED"/>
    <property type="match status" value="1"/>
</dbReference>
<evidence type="ECO:0000313" key="2">
    <source>
        <dbReference type="EMBL" id="OUC76518.1"/>
    </source>
</evidence>
<feature type="transmembrane region" description="Helical" evidence="1">
    <location>
        <begin position="75"/>
        <end position="98"/>
    </location>
</feature>
<evidence type="ECO:0000313" key="3">
    <source>
        <dbReference type="Proteomes" id="UP000194632"/>
    </source>
</evidence>
<reference evidence="2 3" key="1">
    <citation type="submission" date="2017-05" db="EMBL/GenBank/DDBJ databases">
        <title>Biotechnological potential of actinobacteria isolated from South African environments.</title>
        <authorList>
            <person name="Le Roes-Hill M."/>
            <person name="Prins A."/>
            <person name="Durrell K.A."/>
        </authorList>
    </citation>
    <scope>NUCLEOTIDE SEQUENCE [LARGE SCALE GENOMIC DNA]</scope>
    <source>
        <strain evidence="2">BS2</strain>
    </source>
</reference>
<sequence>MSTTRGSRLDPAQLARGLAAMLVSIGVLHFVAPAPFDEIIPEEIPGDPRTLTYASGVAEIGLGAALLAPKTRRAAGALSVLLFLAVYPANINMVRLWWNKPLPYKIVALARLPFQFPMIWAAARVAREG</sequence>
<protein>
    <recommendedName>
        <fullName evidence="4">DoxX family protein</fullName>
    </recommendedName>
</protein>